<accession>A0A9E8HNN7</accession>
<dbReference type="KEGG" id="asem:NNL22_11415"/>
<dbReference type="RefSeq" id="WP_251809787.1">
    <property type="nucleotide sequence ID" value="NZ_CP101527.1"/>
</dbReference>
<protein>
    <submittedName>
        <fullName evidence="2">Amidase</fullName>
    </submittedName>
</protein>
<keyword evidence="3" id="KW-1185">Reference proteome</keyword>
<dbReference type="PANTHER" id="PTHR11895">
    <property type="entry name" value="TRANSAMIDASE"/>
    <property type="match status" value="1"/>
</dbReference>
<dbReference type="InterPro" id="IPR036928">
    <property type="entry name" value="AS_sf"/>
</dbReference>
<reference evidence="2" key="1">
    <citation type="submission" date="2022-07" db="EMBL/GenBank/DDBJ databases">
        <title>Alkalimarinus sp. nov., isolated from gut of a Alitta virens.</title>
        <authorList>
            <person name="Yang A.I."/>
            <person name="Shin N.-R."/>
        </authorList>
    </citation>
    <scope>NUCLEOTIDE SEQUENCE</scope>
    <source>
        <strain evidence="2">FA028</strain>
    </source>
</reference>
<sequence>MPYDLKSLRAPRLWGVPLKTLVSFLENGYSRKILEYPLIKEAGLDKLRSLDTDSAPIMTPKFPKGRSMSAANAKQTLDIFEHQPLPASEQAGFKFQSVFDFASAYRNGSTTPVRVAEQVIHAISVSNTGKAPLRAIINSNEQDIMRQATASMKRIAEGKPLSILDGVPVAVKDEVDMVPYATSVGTRIFGQDHSAPCDATVVARLRAAGALLIGKANMHEIGIGVTGANPHFGVCRNPYEPQHHTGGSSSGSASAVAAGLCPLAVGADGGGSIRIPAALCGVVGLKSTWSRVSEHGAAPLCWSVAHIGPMGATVDDVALGYSLMAGPDTNDDVTLEQPNVHLKDYLNKDLTGLRVGVFTPWFNHADKDVVDRCTQALKILEEHGATRHEINIEQLDVQRVAHMVTISSEMLTAVEKEHKKDASRFALDTRLNLAIAATFNSTDYVKAQKVRGLAIKAFMSALEDVDVIITPSSAIPAPEINTKALPEGESNLSALNEIMRFANTANFTGLPALTINAGYTDKGLPIGVQLMGRPWDESLLLRMGRVIDQATPTQKPKVHYSLY</sequence>
<evidence type="ECO:0000313" key="3">
    <source>
        <dbReference type="Proteomes" id="UP001164472"/>
    </source>
</evidence>
<evidence type="ECO:0000259" key="1">
    <source>
        <dbReference type="Pfam" id="PF01425"/>
    </source>
</evidence>
<dbReference type="GO" id="GO:0003824">
    <property type="term" value="F:catalytic activity"/>
    <property type="evidence" value="ECO:0007669"/>
    <property type="project" value="InterPro"/>
</dbReference>
<dbReference type="Proteomes" id="UP001164472">
    <property type="component" value="Chromosome"/>
</dbReference>
<dbReference type="InterPro" id="IPR020556">
    <property type="entry name" value="Amidase_CS"/>
</dbReference>
<dbReference type="SUPFAM" id="SSF75304">
    <property type="entry name" value="Amidase signature (AS) enzymes"/>
    <property type="match status" value="1"/>
</dbReference>
<dbReference type="InterPro" id="IPR023631">
    <property type="entry name" value="Amidase_dom"/>
</dbReference>
<evidence type="ECO:0000313" key="2">
    <source>
        <dbReference type="EMBL" id="UZW73646.1"/>
    </source>
</evidence>
<dbReference type="AlphaFoldDB" id="A0A9E8HNN7"/>
<dbReference type="InterPro" id="IPR000120">
    <property type="entry name" value="Amidase"/>
</dbReference>
<proteinExistence type="predicted"/>
<dbReference type="EMBL" id="CP101527">
    <property type="protein sequence ID" value="UZW73646.1"/>
    <property type="molecule type" value="Genomic_DNA"/>
</dbReference>
<feature type="domain" description="Amidase" evidence="1">
    <location>
        <begin position="133"/>
        <end position="541"/>
    </location>
</feature>
<dbReference type="Gene3D" id="3.90.1300.10">
    <property type="entry name" value="Amidase signature (AS) domain"/>
    <property type="match status" value="1"/>
</dbReference>
<organism evidence="2 3">
    <name type="scientific">Alkalimarinus sediminis</name>
    <dbReference type="NCBI Taxonomy" id="1632866"/>
    <lineage>
        <taxon>Bacteria</taxon>
        <taxon>Pseudomonadati</taxon>
        <taxon>Pseudomonadota</taxon>
        <taxon>Gammaproteobacteria</taxon>
        <taxon>Alteromonadales</taxon>
        <taxon>Alteromonadaceae</taxon>
        <taxon>Alkalimarinus</taxon>
    </lineage>
</organism>
<dbReference type="PROSITE" id="PS00571">
    <property type="entry name" value="AMIDASES"/>
    <property type="match status" value="1"/>
</dbReference>
<dbReference type="PANTHER" id="PTHR11895:SF67">
    <property type="entry name" value="AMIDASE DOMAIN-CONTAINING PROTEIN"/>
    <property type="match status" value="1"/>
</dbReference>
<gene>
    <name evidence="2" type="ORF">NNL22_11415</name>
</gene>
<dbReference type="Pfam" id="PF01425">
    <property type="entry name" value="Amidase"/>
    <property type="match status" value="1"/>
</dbReference>
<name>A0A9E8HNN7_9ALTE</name>